<dbReference type="InterPro" id="IPR033868">
    <property type="entry name" value="Xylanase_inhibitor_I-like"/>
</dbReference>
<comment type="caution">
    <text evidence="6">The sequence shown here is derived from an EMBL/GenBank/DDBJ whole genome shotgun (WGS) entry which is preliminary data.</text>
</comment>
<dbReference type="SUPFAM" id="SSF50630">
    <property type="entry name" value="Acid proteases"/>
    <property type="match status" value="1"/>
</dbReference>
<evidence type="ECO:0000256" key="1">
    <source>
        <dbReference type="ARBA" id="ARBA00004239"/>
    </source>
</evidence>
<dbReference type="InterPro" id="IPR001461">
    <property type="entry name" value="Aspartic_peptidase_A1"/>
</dbReference>
<comment type="similarity">
    <text evidence="2">Belongs to the peptidase A1 family.</text>
</comment>
<dbReference type="Gramene" id="rna8166">
    <property type="protein sequence ID" value="RHN72454.1"/>
    <property type="gene ID" value="gene8166"/>
</dbReference>
<dbReference type="AlphaFoldDB" id="A0A396J6H3"/>
<dbReference type="CDD" id="cd05489">
    <property type="entry name" value="xylanase_inhibitor_I_like"/>
    <property type="match status" value="1"/>
</dbReference>
<dbReference type="InterPro" id="IPR021109">
    <property type="entry name" value="Peptidase_aspartic_dom_sf"/>
</dbReference>
<dbReference type="PROSITE" id="PS51767">
    <property type="entry name" value="PEPTIDASE_A1"/>
    <property type="match status" value="1"/>
</dbReference>
<keyword evidence="4" id="KW-0732">Signal</keyword>
<gene>
    <name evidence="6" type="ORF">MtrunA17_Chr2g0287821</name>
</gene>
<evidence type="ECO:0000259" key="5">
    <source>
        <dbReference type="PROSITE" id="PS51767"/>
    </source>
</evidence>
<reference evidence="6" key="1">
    <citation type="journal article" date="2018" name="Nat. Plants">
        <title>Whole-genome landscape of Medicago truncatula symbiotic genes.</title>
        <authorList>
            <person name="Pecrix Y."/>
            <person name="Gamas P."/>
            <person name="Carrere S."/>
        </authorList>
    </citation>
    <scope>NUCLEOTIDE SEQUENCE</scope>
    <source>
        <tissue evidence="6">Leaves</tissue>
    </source>
</reference>
<dbReference type="InterPro" id="IPR032861">
    <property type="entry name" value="TAXi_N"/>
</dbReference>
<evidence type="ECO:0000256" key="2">
    <source>
        <dbReference type="ARBA" id="ARBA00007447"/>
    </source>
</evidence>
<dbReference type="PANTHER" id="PTHR47965">
    <property type="entry name" value="ASPARTYL PROTEASE-RELATED"/>
    <property type="match status" value="1"/>
</dbReference>
<dbReference type="EMBL" id="PSQE01000002">
    <property type="protein sequence ID" value="RHN72454.1"/>
    <property type="molecule type" value="Genomic_DNA"/>
</dbReference>
<evidence type="ECO:0000256" key="3">
    <source>
        <dbReference type="ARBA" id="ARBA00022525"/>
    </source>
</evidence>
<comment type="subcellular location">
    <subcellularLocation>
        <location evidence="1">Secreted</location>
        <location evidence="1">Extracellular space</location>
    </subcellularLocation>
</comment>
<dbReference type="Pfam" id="PF14543">
    <property type="entry name" value="TAXi_N"/>
    <property type="match status" value="1"/>
</dbReference>
<dbReference type="Proteomes" id="UP000265566">
    <property type="component" value="Chromosome 2"/>
</dbReference>
<dbReference type="FunFam" id="2.40.70.10:FF:000045">
    <property type="entry name" value="Basic 7S globulin"/>
    <property type="match status" value="1"/>
</dbReference>
<dbReference type="Gene3D" id="2.40.70.10">
    <property type="entry name" value="Acid Proteases"/>
    <property type="match status" value="2"/>
</dbReference>
<dbReference type="EC" id="3.4.23.12" evidence="6"/>
<accession>A0A396J6H3</accession>
<feature type="domain" description="Peptidase A1" evidence="5">
    <location>
        <begin position="69"/>
        <end position="439"/>
    </location>
</feature>
<dbReference type="PANTHER" id="PTHR47965:SF103">
    <property type="entry name" value="EUKARYOTIC ASPARTYL PROTEASE FAMILY PROTEIN"/>
    <property type="match status" value="1"/>
</dbReference>
<dbReference type="InterPro" id="IPR033121">
    <property type="entry name" value="PEPTIDASE_A1"/>
</dbReference>
<proteinExistence type="inferred from homology"/>
<organism evidence="6">
    <name type="scientific">Medicago truncatula</name>
    <name type="common">Barrel medic</name>
    <name type="synonym">Medicago tribuloides</name>
    <dbReference type="NCBI Taxonomy" id="3880"/>
    <lineage>
        <taxon>Eukaryota</taxon>
        <taxon>Viridiplantae</taxon>
        <taxon>Streptophyta</taxon>
        <taxon>Embryophyta</taxon>
        <taxon>Tracheophyta</taxon>
        <taxon>Spermatophyta</taxon>
        <taxon>Magnoliopsida</taxon>
        <taxon>eudicotyledons</taxon>
        <taxon>Gunneridae</taxon>
        <taxon>Pentapetalae</taxon>
        <taxon>rosids</taxon>
        <taxon>fabids</taxon>
        <taxon>Fabales</taxon>
        <taxon>Fabaceae</taxon>
        <taxon>Papilionoideae</taxon>
        <taxon>50 kb inversion clade</taxon>
        <taxon>NPAAA clade</taxon>
        <taxon>Hologalegina</taxon>
        <taxon>IRL clade</taxon>
        <taxon>Trifolieae</taxon>
        <taxon>Medicago</taxon>
    </lineage>
</organism>
<dbReference type="GO" id="GO:0005576">
    <property type="term" value="C:extracellular region"/>
    <property type="evidence" value="ECO:0007669"/>
    <property type="project" value="UniProtKB-SubCell"/>
</dbReference>
<dbReference type="InterPro" id="IPR032799">
    <property type="entry name" value="TAXi_C"/>
</dbReference>
<dbReference type="GO" id="GO:0004190">
    <property type="term" value="F:aspartic-type endopeptidase activity"/>
    <property type="evidence" value="ECO:0007669"/>
    <property type="project" value="InterPro"/>
</dbReference>
<keyword evidence="3" id="KW-0964">Secreted</keyword>
<name>A0A396J6H3_MEDTR</name>
<evidence type="ECO:0000313" key="6">
    <source>
        <dbReference type="EMBL" id="RHN72454.1"/>
    </source>
</evidence>
<dbReference type="FunFam" id="2.40.70.10:FF:000041">
    <property type="entry name" value="Basic 7S globulin"/>
    <property type="match status" value="1"/>
</dbReference>
<keyword evidence="6" id="KW-0378">Hydrolase</keyword>
<dbReference type="Pfam" id="PF14541">
    <property type="entry name" value="TAXi_C"/>
    <property type="match status" value="1"/>
</dbReference>
<sequence>MNSLIHDIIIPKLFISYRKSETNLLISDMTKIASSFLFFIFISSLKASTHIQPNALVLPVTRDYATSQYVTLIHQRTPIVPIKLTLDLSGQFLWINCDEGYVSSSYHPVHCNTKQCSLTGSKSCRNCFLSEPGCNMNTCNLFPNNIFTRTNQIGEVALDVVAIHSTDGSKLGKIVTINNFLFTCGRTNLLKGLASGVKGMAGFGKSNISLPSLFASAFNFKTKFAICLSSSKTSSGVLFFGDGPYVFLPGIDVSKFLMFTPLIENPDNSAGPIFHGRPAAEYFIGVKSIRIDEKQISLNTSLLSIGDEGEGGTKVSTLNPYTIMETSIYNDFVDAFAKELEDVPKVKPVKPFKLCFNLQNLGVTRVGPAVPTIDFVLQNKDVFWRMFGANSMVQVSYGVYCLAFVDGGVEVTTSIVIGGHQLEDNLLQFDLHNSRLGFSSSLLSRQTTCANFNFTSST</sequence>
<evidence type="ECO:0000256" key="4">
    <source>
        <dbReference type="ARBA" id="ARBA00022729"/>
    </source>
</evidence>
<protein>
    <submittedName>
        <fullName evidence="6">Putative nepenthesin</fullName>
        <ecNumber evidence="6">3.4.23.12</ecNumber>
    </submittedName>
</protein>
<dbReference type="GO" id="GO:0006508">
    <property type="term" value="P:proteolysis"/>
    <property type="evidence" value="ECO:0007669"/>
    <property type="project" value="InterPro"/>
</dbReference>